<dbReference type="Proteomes" id="UP000278733">
    <property type="component" value="Chromosome"/>
</dbReference>
<name>A0A3S4U0K0_9PAST</name>
<dbReference type="GO" id="GO:0005737">
    <property type="term" value="C:cytoplasm"/>
    <property type="evidence" value="ECO:0007669"/>
    <property type="project" value="TreeGrafter"/>
</dbReference>
<evidence type="ECO:0000313" key="7">
    <source>
        <dbReference type="EMBL" id="VEH66982.1"/>
    </source>
</evidence>
<dbReference type="KEGG" id="rpne:NCTC8284_02166"/>
<feature type="coiled-coil region" evidence="5">
    <location>
        <begin position="15"/>
        <end position="49"/>
    </location>
</feature>
<accession>A0A3S4U0K0</accession>
<evidence type="ECO:0000256" key="4">
    <source>
        <dbReference type="ARBA" id="ARBA00023125"/>
    </source>
</evidence>
<evidence type="ECO:0000313" key="8">
    <source>
        <dbReference type="Proteomes" id="UP000278733"/>
    </source>
</evidence>
<protein>
    <submittedName>
        <fullName evidence="7">Chromosome partition protein MukB</fullName>
    </submittedName>
</protein>
<evidence type="ECO:0000256" key="5">
    <source>
        <dbReference type="SAM" id="Coils"/>
    </source>
</evidence>
<keyword evidence="3" id="KW-0226">DNA condensation</keyword>
<evidence type="ECO:0000256" key="3">
    <source>
        <dbReference type="ARBA" id="ARBA00023067"/>
    </source>
</evidence>
<sequence>MVQRKHHFAYEEAGQAETSELNEQLRKRLELIQSQRDIQREQLRQKQAQFAQYNQVFIGLQSSYESKNQLLKELISEIDELGVRADEGAEERARIRRDELHQQLSTSRQRRTYVENS</sequence>
<organism evidence="7 8">
    <name type="scientific">Rodentibacter pneumotropicus</name>
    <dbReference type="NCBI Taxonomy" id="758"/>
    <lineage>
        <taxon>Bacteria</taxon>
        <taxon>Pseudomonadati</taxon>
        <taxon>Pseudomonadota</taxon>
        <taxon>Gammaproteobacteria</taxon>
        <taxon>Pasteurellales</taxon>
        <taxon>Pasteurellaceae</taxon>
        <taxon>Rodentibacter</taxon>
    </lineage>
</organism>
<feature type="region of interest" description="Disordered" evidence="6">
    <location>
        <begin position="94"/>
        <end position="117"/>
    </location>
</feature>
<dbReference type="AlphaFoldDB" id="A0A3S4U0K0"/>
<dbReference type="GO" id="GO:0030261">
    <property type="term" value="P:chromosome condensation"/>
    <property type="evidence" value="ECO:0007669"/>
    <property type="project" value="UniProtKB-KW"/>
</dbReference>
<keyword evidence="5" id="KW-0175">Coiled coil</keyword>
<keyword evidence="4" id="KW-0238">DNA-binding</keyword>
<dbReference type="PANTHER" id="PTHR42963:SF1">
    <property type="entry name" value="DUF4476 DOMAIN-CONTAINING PROTEIN"/>
    <property type="match status" value="1"/>
</dbReference>
<evidence type="ECO:0000256" key="2">
    <source>
        <dbReference type="ARBA" id="ARBA00022829"/>
    </source>
</evidence>
<dbReference type="InterPro" id="IPR050308">
    <property type="entry name" value="MukB/SMC"/>
</dbReference>
<dbReference type="GO" id="GO:0003677">
    <property type="term" value="F:DNA binding"/>
    <property type="evidence" value="ECO:0007669"/>
    <property type="project" value="UniProtKB-KW"/>
</dbReference>
<reference evidence="7 8" key="1">
    <citation type="submission" date="2018-12" db="EMBL/GenBank/DDBJ databases">
        <authorList>
            <consortium name="Pathogen Informatics"/>
        </authorList>
    </citation>
    <scope>NUCLEOTIDE SEQUENCE [LARGE SCALE GENOMIC DNA]</scope>
    <source>
        <strain evidence="7 8">NCTC8284</strain>
    </source>
</reference>
<dbReference type="EMBL" id="LR134405">
    <property type="protein sequence ID" value="VEH66982.1"/>
    <property type="molecule type" value="Genomic_DNA"/>
</dbReference>
<keyword evidence="1" id="KW-0963">Cytoplasm</keyword>
<evidence type="ECO:0000256" key="6">
    <source>
        <dbReference type="SAM" id="MobiDB-lite"/>
    </source>
</evidence>
<dbReference type="GO" id="GO:0007059">
    <property type="term" value="P:chromosome segregation"/>
    <property type="evidence" value="ECO:0007669"/>
    <property type="project" value="UniProtKB-KW"/>
</dbReference>
<gene>
    <name evidence="7" type="primary">mukB_2</name>
    <name evidence="7" type="ORF">NCTC8284_02166</name>
</gene>
<evidence type="ECO:0000256" key="1">
    <source>
        <dbReference type="ARBA" id="ARBA00022490"/>
    </source>
</evidence>
<proteinExistence type="predicted"/>
<dbReference type="PANTHER" id="PTHR42963">
    <property type="entry name" value="CHROMOSOME PARTITION PROTEIN MUKB"/>
    <property type="match status" value="1"/>
</dbReference>
<keyword evidence="2" id="KW-0159">Chromosome partition</keyword>